<proteinExistence type="predicted"/>
<evidence type="ECO:0000313" key="1">
    <source>
        <dbReference type="EMBL" id="VDO68353.1"/>
    </source>
</evidence>
<dbReference type="EMBL" id="UZAL01000138">
    <property type="protein sequence ID" value="VDO68353.1"/>
    <property type="molecule type" value="Genomic_DNA"/>
</dbReference>
<name>A0A183NDJ9_9TREM</name>
<accession>A0A183NDJ9</accession>
<dbReference type="AlphaFoldDB" id="A0A183NDJ9"/>
<gene>
    <name evidence="1" type="ORF">SMTD_LOCUS185</name>
</gene>
<evidence type="ECO:0000313" key="2">
    <source>
        <dbReference type="Proteomes" id="UP000269396"/>
    </source>
</evidence>
<reference evidence="1 2" key="1">
    <citation type="submission" date="2018-11" db="EMBL/GenBank/DDBJ databases">
        <authorList>
            <consortium name="Pathogen Informatics"/>
        </authorList>
    </citation>
    <scope>NUCLEOTIDE SEQUENCE [LARGE SCALE GENOMIC DNA]</scope>
    <source>
        <strain>Denwood</strain>
        <strain evidence="2">Zambia</strain>
    </source>
</reference>
<protein>
    <submittedName>
        <fullName evidence="1">Uncharacterized protein</fullName>
    </submittedName>
</protein>
<dbReference type="Proteomes" id="UP000269396">
    <property type="component" value="Unassembled WGS sequence"/>
</dbReference>
<sequence>MLAFQQQLFKAVLGKLFTQPKYKESIYDADNGAVMDISEGCPVEGLNLFIPEARCNIDMGSHNDSQNFDQISHKNGLDISAESNYGSKSNPILLDADFPSETLSTNEILNESEESV</sequence>
<keyword evidence="2" id="KW-1185">Reference proteome</keyword>
<organism evidence="1 2">
    <name type="scientific">Schistosoma mattheei</name>
    <dbReference type="NCBI Taxonomy" id="31246"/>
    <lineage>
        <taxon>Eukaryota</taxon>
        <taxon>Metazoa</taxon>
        <taxon>Spiralia</taxon>
        <taxon>Lophotrochozoa</taxon>
        <taxon>Platyhelminthes</taxon>
        <taxon>Trematoda</taxon>
        <taxon>Digenea</taxon>
        <taxon>Strigeidida</taxon>
        <taxon>Schistosomatoidea</taxon>
        <taxon>Schistosomatidae</taxon>
        <taxon>Schistosoma</taxon>
    </lineage>
</organism>